<feature type="transmembrane region" description="Helical" evidence="1">
    <location>
        <begin position="461"/>
        <end position="479"/>
    </location>
</feature>
<keyword evidence="1" id="KW-1133">Transmembrane helix</keyword>
<feature type="transmembrane region" description="Helical" evidence="1">
    <location>
        <begin position="168"/>
        <end position="197"/>
    </location>
</feature>
<feature type="transmembrane region" description="Helical" evidence="1">
    <location>
        <begin position="209"/>
        <end position="228"/>
    </location>
</feature>
<proteinExistence type="predicted"/>
<feature type="transmembrane region" description="Helical" evidence="1">
    <location>
        <begin position="384"/>
        <end position="402"/>
    </location>
</feature>
<sequence>MKDYRSLRVLDKFEAIFNKLGADYPVMRRILQVKLTMDGRRSTTILQGAFNNKKAAEQHNDESNQFIKSLWIYALMGLIMVPFLLMGKHYLFQMSLVFGIFSFLIMTTMISDFSSVLLDVRDQNILFTKPISRRTMNLAKTVHVSMYLFYLTSALMAAPLLASLFRQGIWFTFIFIMEIVLLDLFFLVLTAMLYLFILQFFDGEKLKDIINYVQISLSIMIMLAYQLLARSFEIIRMNIVFQLKWWQIFIPPLWYGAFTEMLFQKKIDGSHIAFSILALVVPILAIIVYIQFIPSFERNLLKLSHEGVGGRRSGSFIPDRYLKWVCREPMEWTFFRFAVNMLKNEREFKLKVYPSFGFAMVFPFIFIFNELRTSSWAALSASKWYLTIYFTFTLIPTVILMLRYSGTYKGAWIYKVTPIASTSSIFKGTMKAFIIKLFFPMFLWESIIYVGIFGWKVVPDLCLVLLNASLYAIICFLSMNKALPFSESFQWAQQRDTWKVFLLLFLIVGISAVHYFSTSAPYGTYIFILISAVLNGLLWRYAFRVQTVKRAAASASE</sequence>
<gene>
    <name evidence="2" type="ORF">GK047_14560</name>
</gene>
<feature type="transmembrane region" description="Helical" evidence="1">
    <location>
        <begin position="272"/>
        <end position="292"/>
    </location>
</feature>
<name>A0A6G3ZYV0_9BACL</name>
<feature type="transmembrane region" description="Helical" evidence="1">
    <location>
        <begin position="500"/>
        <end position="516"/>
    </location>
</feature>
<comment type="caution">
    <text evidence="2">The sequence shown here is derived from an EMBL/GenBank/DDBJ whole genome shotgun (WGS) entry which is preliminary data.</text>
</comment>
<evidence type="ECO:0000256" key="1">
    <source>
        <dbReference type="SAM" id="Phobius"/>
    </source>
</evidence>
<dbReference type="AlphaFoldDB" id="A0A6G3ZYV0"/>
<feature type="transmembrane region" description="Helical" evidence="1">
    <location>
        <begin position="350"/>
        <end position="368"/>
    </location>
</feature>
<feature type="transmembrane region" description="Helical" evidence="1">
    <location>
        <begin position="70"/>
        <end position="91"/>
    </location>
</feature>
<feature type="transmembrane region" description="Helical" evidence="1">
    <location>
        <begin position="522"/>
        <end position="542"/>
    </location>
</feature>
<feature type="transmembrane region" description="Helical" evidence="1">
    <location>
        <begin position="97"/>
        <end position="120"/>
    </location>
</feature>
<evidence type="ECO:0000313" key="2">
    <source>
        <dbReference type="EMBL" id="NEW07228.1"/>
    </source>
</evidence>
<dbReference type="RefSeq" id="WP_163947735.1">
    <property type="nucleotide sequence ID" value="NZ_JAAIKC010000004.1"/>
</dbReference>
<accession>A0A6G3ZYV0</accession>
<keyword evidence="1" id="KW-0812">Transmembrane</keyword>
<reference evidence="2" key="1">
    <citation type="submission" date="2020-02" db="EMBL/GenBank/DDBJ databases">
        <authorList>
            <person name="Shen X.-R."/>
            <person name="Zhang Y.-X."/>
        </authorList>
    </citation>
    <scope>NUCLEOTIDE SEQUENCE</scope>
    <source>
        <strain evidence="2">SYP-B3998</strain>
    </source>
</reference>
<organism evidence="2">
    <name type="scientific">Paenibacillus sp. SYP-B3998</name>
    <dbReference type="NCBI Taxonomy" id="2678564"/>
    <lineage>
        <taxon>Bacteria</taxon>
        <taxon>Bacillati</taxon>
        <taxon>Bacillota</taxon>
        <taxon>Bacilli</taxon>
        <taxon>Bacillales</taxon>
        <taxon>Paenibacillaceae</taxon>
        <taxon>Paenibacillus</taxon>
    </lineage>
</organism>
<keyword evidence="1" id="KW-0472">Membrane</keyword>
<dbReference type="EMBL" id="JAAIKC010000004">
    <property type="protein sequence ID" value="NEW07228.1"/>
    <property type="molecule type" value="Genomic_DNA"/>
</dbReference>
<feature type="transmembrane region" description="Helical" evidence="1">
    <location>
        <begin position="141"/>
        <end position="162"/>
    </location>
</feature>
<feature type="transmembrane region" description="Helical" evidence="1">
    <location>
        <begin position="433"/>
        <end position="455"/>
    </location>
</feature>
<protein>
    <submittedName>
        <fullName evidence="2">Uncharacterized protein</fullName>
    </submittedName>
</protein>